<feature type="compositionally biased region" description="Low complexity" evidence="6">
    <location>
        <begin position="15"/>
        <end position="31"/>
    </location>
</feature>
<dbReference type="PANTHER" id="PTHR42648:SF32">
    <property type="entry name" value="RIBONUCLEASE H-LIKE DOMAIN, GAG-PRE-INTEGRASE DOMAIN PROTEIN-RELATED"/>
    <property type="match status" value="1"/>
</dbReference>
<feature type="compositionally biased region" description="Polar residues" evidence="6">
    <location>
        <begin position="1382"/>
        <end position="1413"/>
    </location>
</feature>
<dbReference type="InterPro" id="IPR025724">
    <property type="entry name" value="GAG-pre-integrase_dom"/>
</dbReference>
<feature type="domain" description="Integrase catalytic" evidence="7">
    <location>
        <begin position="1003"/>
        <end position="1169"/>
    </location>
</feature>
<keyword evidence="1" id="KW-0645">Protease</keyword>
<dbReference type="Pfam" id="PF00665">
    <property type="entry name" value="rve"/>
    <property type="match status" value="1"/>
</dbReference>
<feature type="region of interest" description="Disordered" evidence="6">
    <location>
        <begin position="2378"/>
        <end position="2452"/>
    </location>
</feature>
<evidence type="ECO:0000313" key="9">
    <source>
        <dbReference type="Proteomes" id="UP001151760"/>
    </source>
</evidence>
<protein>
    <submittedName>
        <fullName evidence="8">Ribonuclease H-like domain-containing protein</fullName>
    </submittedName>
</protein>
<keyword evidence="4" id="KW-0378">Hydrolase</keyword>
<dbReference type="PROSITE" id="PS50994">
    <property type="entry name" value="INTEGRASE"/>
    <property type="match status" value="1"/>
</dbReference>
<evidence type="ECO:0000259" key="7">
    <source>
        <dbReference type="PROSITE" id="PS50994"/>
    </source>
</evidence>
<dbReference type="SUPFAM" id="SSF56672">
    <property type="entry name" value="DNA/RNA polymerases"/>
    <property type="match status" value="1"/>
</dbReference>
<dbReference type="Pfam" id="PF22936">
    <property type="entry name" value="Pol_BBD"/>
    <property type="match status" value="1"/>
</dbReference>
<feature type="compositionally biased region" description="Basic and acidic residues" evidence="6">
    <location>
        <begin position="2106"/>
        <end position="2116"/>
    </location>
</feature>
<feature type="compositionally biased region" description="Polar residues" evidence="6">
    <location>
        <begin position="2168"/>
        <end position="2186"/>
    </location>
</feature>
<dbReference type="InterPro" id="IPR054722">
    <property type="entry name" value="PolX-like_BBD"/>
</dbReference>
<feature type="region of interest" description="Disordered" evidence="6">
    <location>
        <begin position="1"/>
        <end position="59"/>
    </location>
</feature>
<feature type="compositionally biased region" description="Polar residues" evidence="6">
    <location>
        <begin position="1"/>
        <end position="11"/>
    </location>
</feature>
<sequence length="2858" mass="319838">MSSQNPSQTYPMPSPSVSTFTFPSTTEPVFSASTSEPVFESPNHSQTSQTTQSQQLQQYHTTTVSNNNAKFPYLKKEEYETCHEDGVLILNRDHNLWNIVLNGNIRKRTGRDPKGNIMILLPVSVEEQIAMMQGIFVAVKPDLEGNDEFQKILSQLNQMQAKPDNEDCNMKFLRALPPSWSQVAITLKTKGGLDYLSFDDLYNKLRTLEIDVKGGSSYDSRGTSAPTHSAFISAASTNSKMSYPDQSHSTTFTSASSSPTASSNVMENVLHSFVAESDPQQQITYEDFDQIGKLDLEELDIKWQMAMLSVRINRFEKKAGRKMKFNNKDAARYSSFKLKELDKKEKPKALLSVDSMLNWSDHEGEDVESGAAQVYRMIAGAEEDAADSATDNAANDVADDVSNVAAEFALMEQQKGWYQSNQLVLEEKVRILTATLENTLNMLKYTEKLNEQAKLEKLDYKAKLEESKARFDKWKDSSKNLDKLIHSSMSSRSKFCLGFGETFGSDKVFDPSAPRIFDTTPEDVAEKPLYDMFIKAVGMHVIPPLITGIFMPPSNNPDLDDTQFTYGSKSNNYFETNSVSNDFVSCDNSDKYSDSKTTGFASCVSSVKSSSSKTNEPLASAPSSVAFQTLSEIADQQPSSTNDTSSFSFKENVKPPRNLCNKNCDFYEKQLELHNKPMWNNVAKIPPTFEQKHIVPCFSRNRPTSVPAGSRNRPASVPAGSRNRPTFVPAGRPFSAGWKNNAARPMTRPTSHYFQHFSRPGYYNHMNMDEGRWGTAVKPSAGCSWRIQRPNMQWGSETMENPHKNRDLGIVDSGCSRSMTGNKEKLDDFVKIVGGTVTFGGGDGKITGKGTIRTSKLNFENVYYVEELQNFNLFSVSQICDTKNKVLFTDKECLVLSKEFQLPENSQVVLRVPRRNNLYCFNLSDIKPERDVTCLLAKASLVESTKWHRRMAHVNFKNMNKLAKHGLVNGLPSKLFTNEHNCVACNKGKQHKASYKAITAVSTISAPLQLLHMDLFGPTSIRSIDHKYYSLVVTDDFSRFTWVFFLGTKDETYGILKDFITFIENQLTKKVKAIRCDNGTEFKNSKLIELCGSKGIRRDYSNARTPQQNGVAERKNRTLIEAARTMLADSMLPTMFWTEAVSTACYVLNRVLVTKPHNKTPYELVSGQVPNISHLGPFGCLVTILNTSDHLGKFERKADEGFIVGYAAHSKAYRVYNLSSKKIEETLNLRYLEDKPNVQGLGHEWYFDLDYLTDSLGYTRCKTNQPASTQDTNIHAGTQADSDSEYDEQVIIVPFFPSNSFSGTKVNEASDMVEGSSDYAEELARLQKQAYEANTTAEKHLSQADLATSRNGVPAGKVVPAADVSAGHSETSTPVCTPVHTAATSFPPGNSLGSNEHSSRYPSPSDLANTMSSTSEMEDIHHHPDTGIFSSSSYDDDFGGTVTNLAPSVVVDSVPTKRVNTIHPQSQILGDLTSPVQTRGTLKKSKFGASAFVSYVHDQQRNNHTDYLHCLFACFLSQLEPSSVAQALNDPAWVEAMQEEMQQFINQKVWQLVPLPDGKFAIGTKWILKNKRDARGIVVRNKARLVTQGHRQEEGIDYDEVFAPVSRIEAIRLFLAFASYMGFMVYQMDVKSAFLYGEIEEEVYVTQPKGFEDPHFPKHVYRVVKALYGLHQAPRAWYARLSTFLLKHNYRRGTIDKTLFIKKNSRDIILVQVYVDDIIFGSTNKAWCDDFEVLMKGEFEMSAMGELTFFLGLQVKQKPDGIFISQDKYVQDMLKKFDMESVRPATTPFEASKPKSKDEPDDAVNVHLYRSMIGSLMYLTASRPDIQFAVSACSRHQVTPLTSNLNAVKKIFKYLKGQPKLGLWYPRDSPFVLEAYSDSDYAGSHGDRKSTTGGCQFLGRRLISWQCKKQTIVATSSTEAEYVAAANCCDDAGGVEDLPIADIYLGMDNLGYPSEGKLTFFKNKFSPQWRFLVHTIMHCLSTKSGSWDQFGSQLAIAIICLTEGRRYNWSSYIFKGMVNNINNPKKFLMFPRFLQMILEIEPKNTKQYHAFKLTSKMFANMRLNFQGDHMPLLGTMLPPAQAAIAGESSGEDAPSNPQTVPATITEPDHSHDHESTPPRPTTTTSGALVNEQGPSSDPNIASSSRPHESAPDLFTSTNVEAETIGGSFHTSPPRSTQALPKGTTSGDVDPLIKLAKAATAASAVPTGGSHEANIPPSSSIPSDKFAGGSAVPTGATTSPSADPSNKGKSPLLEEDPLVRERTFRQREEDMLGEEAARRMYEEEQAELEREREEMQRKRQQDVLNSAKYYTDSDWTNIMGQVYANQGLTADLLGPDVNEDNFAKRMVAVIAKRRREFAAQRATVAELTSLNIRRSLKRHGADLEQAGSKKSKPTEAPKSSVPNESQQPSAEVPPTATQHPSEFSSQPTVLSAEPRTHSYGTRRKSLRARKKSSTKLDLTADDRSFIRVLSDDSDDSNDDDDDPPNFLPAFAAWEVIPTRLGDVNALYFMDKSSKYFTHLREILHLVDRKDLFKLYGMVVPYYEEHPLAGGTGAGVWEDQQQWVIRSWRLFPFSGVHVLETISGKILYMFADTPYPLSAQLMKKMLKHKLEVEIDGIGNDMTYAEQLIQFIKNQSFGFHLSFVKLVVNGFCFLENLGFCPCFDADFLVADSKFMKVAFGDGFKMLLFNPLVCSTKDLSRNLKLTVSNSSLGEDFPTGKDNGIVSTGRSKVIPAGSTILFLRFTTSVITKSLKSEHFVNRIEFEQIKILWQDLMLLDQSVFFGIEDIHDRHRSIRLDIDNLSHESKRLKLQILDEFMSFAKLTIHSYGTRNCGDYVVCLLSYVELLKKNKLIYEIPNTLDM</sequence>
<feature type="region of interest" description="Disordered" evidence="6">
    <location>
        <begin position="700"/>
        <end position="740"/>
    </location>
</feature>
<comment type="caution">
    <text evidence="8">The sequence shown here is derived from an EMBL/GenBank/DDBJ whole genome shotgun (WGS) entry which is preliminary data.</text>
</comment>
<dbReference type="InterPro" id="IPR012337">
    <property type="entry name" value="RNaseH-like_sf"/>
</dbReference>
<gene>
    <name evidence="8" type="ORF">Tco_0769427</name>
</gene>
<dbReference type="InterPro" id="IPR036397">
    <property type="entry name" value="RNaseH_sf"/>
</dbReference>
<dbReference type="Pfam" id="PF07727">
    <property type="entry name" value="RVT_2"/>
    <property type="match status" value="1"/>
</dbReference>
<proteinExistence type="predicted"/>
<feature type="compositionally biased region" description="Polar residues" evidence="6">
    <location>
        <begin position="2234"/>
        <end position="2247"/>
    </location>
</feature>
<accession>A0ABQ4ZBZ0</accession>
<dbReference type="InterPro" id="IPR001584">
    <property type="entry name" value="Integrase_cat-core"/>
</dbReference>
<organism evidence="8 9">
    <name type="scientific">Tanacetum coccineum</name>
    <dbReference type="NCBI Taxonomy" id="301880"/>
    <lineage>
        <taxon>Eukaryota</taxon>
        <taxon>Viridiplantae</taxon>
        <taxon>Streptophyta</taxon>
        <taxon>Embryophyta</taxon>
        <taxon>Tracheophyta</taxon>
        <taxon>Spermatophyta</taxon>
        <taxon>Magnoliopsida</taxon>
        <taxon>eudicotyledons</taxon>
        <taxon>Gunneridae</taxon>
        <taxon>Pentapetalae</taxon>
        <taxon>asterids</taxon>
        <taxon>campanulids</taxon>
        <taxon>Asterales</taxon>
        <taxon>Asteraceae</taxon>
        <taxon>Asteroideae</taxon>
        <taxon>Anthemideae</taxon>
        <taxon>Anthemidinae</taxon>
        <taxon>Tanacetum</taxon>
    </lineage>
</organism>
<feature type="compositionally biased region" description="Low complexity" evidence="6">
    <location>
        <begin position="45"/>
        <end position="59"/>
    </location>
</feature>
<feature type="coiled-coil region" evidence="5">
    <location>
        <begin position="2270"/>
        <end position="2304"/>
    </location>
</feature>
<feature type="region of interest" description="Disordered" evidence="6">
    <location>
        <begin position="2084"/>
        <end position="2152"/>
    </location>
</feature>
<feature type="compositionally biased region" description="Basic and acidic residues" evidence="6">
    <location>
        <begin position="2256"/>
        <end position="2269"/>
    </location>
</feature>
<dbReference type="CDD" id="cd09272">
    <property type="entry name" value="RNase_HI_RT_Ty1"/>
    <property type="match status" value="1"/>
</dbReference>
<feature type="region of interest" description="Disordered" evidence="6">
    <location>
        <begin position="2164"/>
        <end position="2187"/>
    </location>
</feature>
<keyword evidence="3" id="KW-0064">Aspartyl protease</keyword>
<keyword evidence="9" id="KW-1185">Reference proteome</keyword>
<reference evidence="8" key="2">
    <citation type="submission" date="2022-01" db="EMBL/GenBank/DDBJ databases">
        <authorList>
            <person name="Yamashiro T."/>
            <person name="Shiraishi A."/>
            <person name="Satake H."/>
            <person name="Nakayama K."/>
        </authorList>
    </citation>
    <scope>NUCLEOTIDE SEQUENCE</scope>
</reference>
<dbReference type="SUPFAM" id="SSF53098">
    <property type="entry name" value="Ribonuclease H-like"/>
    <property type="match status" value="1"/>
</dbReference>
<dbReference type="InterPro" id="IPR013103">
    <property type="entry name" value="RVT_2"/>
</dbReference>
<dbReference type="PANTHER" id="PTHR42648">
    <property type="entry name" value="TRANSPOSASE, PUTATIVE-RELATED"/>
    <property type="match status" value="1"/>
</dbReference>
<feature type="compositionally biased region" description="Polar residues" evidence="6">
    <location>
        <begin position="2132"/>
        <end position="2144"/>
    </location>
</feature>
<dbReference type="Gene3D" id="3.30.420.10">
    <property type="entry name" value="Ribonuclease H-like superfamily/Ribonuclease H"/>
    <property type="match status" value="1"/>
</dbReference>
<feature type="compositionally biased region" description="Polar residues" evidence="6">
    <location>
        <begin position="2399"/>
        <end position="2428"/>
    </location>
</feature>
<keyword evidence="5" id="KW-0175">Coiled coil</keyword>
<dbReference type="InterPro" id="IPR043502">
    <property type="entry name" value="DNA/RNA_pol_sf"/>
</dbReference>
<dbReference type="Proteomes" id="UP001151760">
    <property type="component" value="Unassembled WGS sequence"/>
</dbReference>
<reference evidence="8" key="1">
    <citation type="journal article" date="2022" name="Int. J. Mol. Sci.">
        <title>Draft Genome of Tanacetum Coccineum: Genomic Comparison of Closely Related Tanacetum-Family Plants.</title>
        <authorList>
            <person name="Yamashiro T."/>
            <person name="Shiraishi A."/>
            <person name="Nakayama K."/>
            <person name="Satake H."/>
        </authorList>
    </citation>
    <scope>NUCLEOTIDE SEQUENCE</scope>
</reference>
<evidence type="ECO:0000256" key="1">
    <source>
        <dbReference type="ARBA" id="ARBA00022670"/>
    </source>
</evidence>
<evidence type="ECO:0000256" key="3">
    <source>
        <dbReference type="ARBA" id="ARBA00022750"/>
    </source>
</evidence>
<evidence type="ECO:0000256" key="6">
    <source>
        <dbReference type="SAM" id="MobiDB-lite"/>
    </source>
</evidence>
<name>A0ABQ4ZBZ0_9ASTR</name>
<dbReference type="InterPro" id="IPR039537">
    <property type="entry name" value="Retrotran_Ty1/copia-like"/>
</dbReference>
<feature type="compositionally biased region" description="Basic residues" evidence="6">
    <location>
        <begin position="2439"/>
        <end position="2452"/>
    </location>
</feature>
<feature type="region of interest" description="Disordered" evidence="6">
    <location>
        <begin position="2203"/>
        <end position="2269"/>
    </location>
</feature>
<keyword evidence="2" id="KW-0479">Metal-binding</keyword>
<evidence type="ECO:0000313" key="8">
    <source>
        <dbReference type="EMBL" id="GJS86791.1"/>
    </source>
</evidence>
<dbReference type="Pfam" id="PF25597">
    <property type="entry name" value="SH3_retrovirus"/>
    <property type="match status" value="1"/>
</dbReference>
<evidence type="ECO:0000256" key="5">
    <source>
        <dbReference type="SAM" id="Coils"/>
    </source>
</evidence>
<dbReference type="Pfam" id="PF13976">
    <property type="entry name" value="gag_pre-integrs"/>
    <property type="match status" value="1"/>
</dbReference>
<evidence type="ECO:0000256" key="4">
    <source>
        <dbReference type="ARBA" id="ARBA00022801"/>
    </source>
</evidence>
<dbReference type="EMBL" id="BQNB010011147">
    <property type="protein sequence ID" value="GJS86791.1"/>
    <property type="molecule type" value="Genomic_DNA"/>
</dbReference>
<evidence type="ECO:0000256" key="2">
    <source>
        <dbReference type="ARBA" id="ARBA00022723"/>
    </source>
</evidence>
<feature type="region of interest" description="Disordered" evidence="6">
    <location>
        <begin position="1364"/>
        <end position="1413"/>
    </location>
</feature>
<dbReference type="InterPro" id="IPR057670">
    <property type="entry name" value="SH3_retrovirus"/>
</dbReference>